<accession>A0ABP6ML25</accession>
<dbReference type="EMBL" id="BAAAVM010000001">
    <property type="protein sequence ID" value="GAA3116929.1"/>
    <property type="molecule type" value="Genomic_DNA"/>
</dbReference>
<feature type="region of interest" description="Disordered" evidence="1">
    <location>
        <begin position="53"/>
        <end position="85"/>
    </location>
</feature>
<organism evidence="2 3">
    <name type="scientific">Streptomyces rameus</name>
    <dbReference type="NCBI Taxonomy" id="68261"/>
    <lineage>
        <taxon>Bacteria</taxon>
        <taxon>Bacillati</taxon>
        <taxon>Actinomycetota</taxon>
        <taxon>Actinomycetes</taxon>
        <taxon>Kitasatosporales</taxon>
        <taxon>Streptomycetaceae</taxon>
        <taxon>Streptomyces</taxon>
    </lineage>
</organism>
<evidence type="ECO:0000313" key="3">
    <source>
        <dbReference type="Proteomes" id="UP001500893"/>
    </source>
</evidence>
<keyword evidence="3" id="KW-1185">Reference proteome</keyword>
<dbReference type="Proteomes" id="UP001500893">
    <property type="component" value="Unassembled WGS sequence"/>
</dbReference>
<gene>
    <name evidence="2" type="ORF">GCM10010521_00830</name>
</gene>
<reference evidence="3" key="1">
    <citation type="journal article" date="2019" name="Int. J. Syst. Evol. Microbiol.">
        <title>The Global Catalogue of Microorganisms (GCM) 10K type strain sequencing project: providing services to taxonomists for standard genome sequencing and annotation.</title>
        <authorList>
            <consortium name="The Broad Institute Genomics Platform"/>
            <consortium name="The Broad Institute Genome Sequencing Center for Infectious Disease"/>
            <person name="Wu L."/>
            <person name="Ma J."/>
        </authorList>
    </citation>
    <scope>NUCLEOTIDE SEQUENCE [LARGE SCALE GENOMIC DNA]</scope>
    <source>
        <strain evidence="3">JCM 11574</strain>
    </source>
</reference>
<evidence type="ECO:0000313" key="2">
    <source>
        <dbReference type="EMBL" id="GAA3116929.1"/>
    </source>
</evidence>
<evidence type="ECO:0000256" key="1">
    <source>
        <dbReference type="SAM" id="MobiDB-lite"/>
    </source>
</evidence>
<proteinExistence type="predicted"/>
<name>A0ABP6ML25_9ACTN</name>
<comment type="caution">
    <text evidence="2">The sequence shown here is derived from an EMBL/GenBank/DDBJ whole genome shotgun (WGS) entry which is preliminary data.</text>
</comment>
<sequence>MTLHTEGDSMMWTPGNARDEIAFAFSDVAGDPEVEVLILTGAGDNFIVEYSYGESGEPVPAGRPLNFSRNPAEDVENARRASTYA</sequence>
<protein>
    <submittedName>
        <fullName evidence="2">Uncharacterized protein</fullName>
    </submittedName>
</protein>